<keyword evidence="3" id="KW-1185">Reference proteome</keyword>
<dbReference type="Proteomes" id="UP001352852">
    <property type="component" value="Unassembled WGS sequence"/>
</dbReference>
<feature type="transmembrane region" description="Helical" evidence="1">
    <location>
        <begin position="68"/>
        <end position="87"/>
    </location>
</feature>
<name>A0ABU7DNQ1_9TELE</name>
<sequence>MLAVTSPYSQLRALHNLKLNCSTEGRSSPDHAGASFTVGCRRHLQLNLFFMSVMLEAIRTIQMHFYVIRLKFSSIFQFPMFGALLHSPKVHVCGVGGDIIFKNIFLSISLFLTDAVLWLLGTSQHR</sequence>
<evidence type="ECO:0000313" key="2">
    <source>
        <dbReference type="EMBL" id="MED6276694.1"/>
    </source>
</evidence>
<reference evidence="2 3" key="1">
    <citation type="submission" date="2021-06" db="EMBL/GenBank/DDBJ databases">
        <authorList>
            <person name="Palmer J.M."/>
        </authorList>
    </citation>
    <scope>NUCLEOTIDE SEQUENCE [LARGE SCALE GENOMIC DNA]</scope>
    <source>
        <strain evidence="2 3">CL_MEX2019</strain>
        <tissue evidence="2">Muscle</tissue>
    </source>
</reference>
<dbReference type="EMBL" id="JAHUTJ010033067">
    <property type="protein sequence ID" value="MED6276694.1"/>
    <property type="molecule type" value="Genomic_DNA"/>
</dbReference>
<gene>
    <name evidence="2" type="ORF">CHARACLAT_005614</name>
</gene>
<evidence type="ECO:0000313" key="3">
    <source>
        <dbReference type="Proteomes" id="UP001352852"/>
    </source>
</evidence>
<accession>A0ABU7DNQ1</accession>
<comment type="caution">
    <text evidence="2">The sequence shown here is derived from an EMBL/GenBank/DDBJ whole genome shotgun (WGS) entry which is preliminary data.</text>
</comment>
<keyword evidence="1" id="KW-0472">Membrane</keyword>
<evidence type="ECO:0000256" key="1">
    <source>
        <dbReference type="SAM" id="Phobius"/>
    </source>
</evidence>
<feature type="transmembrane region" description="Helical" evidence="1">
    <location>
        <begin position="99"/>
        <end position="120"/>
    </location>
</feature>
<keyword evidence="1" id="KW-0812">Transmembrane</keyword>
<protein>
    <submittedName>
        <fullName evidence="2">Uncharacterized protein</fullName>
    </submittedName>
</protein>
<keyword evidence="1" id="KW-1133">Transmembrane helix</keyword>
<proteinExistence type="predicted"/>
<organism evidence="2 3">
    <name type="scientific">Characodon lateralis</name>
    <dbReference type="NCBI Taxonomy" id="208331"/>
    <lineage>
        <taxon>Eukaryota</taxon>
        <taxon>Metazoa</taxon>
        <taxon>Chordata</taxon>
        <taxon>Craniata</taxon>
        <taxon>Vertebrata</taxon>
        <taxon>Euteleostomi</taxon>
        <taxon>Actinopterygii</taxon>
        <taxon>Neopterygii</taxon>
        <taxon>Teleostei</taxon>
        <taxon>Neoteleostei</taxon>
        <taxon>Acanthomorphata</taxon>
        <taxon>Ovalentaria</taxon>
        <taxon>Atherinomorphae</taxon>
        <taxon>Cyprinodontiformes</taxon>
        <taxon>Goodeidae</taxon>
        <taxon>Characodon</taxon>
    </lineage>
</organism>